<dbReference type="Gene3D" id="2.40.420.20">
    <property type="match status" value="1"/>
</dbReference>
<comment type="subcellular location">
    <subcellularLocation>
        <location evidence="1">Cell envelope</location>
    </subcellularLocation>
</comment>
<dbReference type="AlphaFoldDB" id="A0A841RAN6"/>
<evidence type="ECO:0000256" key="2">
    <source>
        <dbReference type="ARBA" id="ARBA00023054"/>
    </source>
</evidence>
<proteinExistence type="predicted"/>
<dbReference type="PANTHER" id="PTHR32347">
    <property type="entry name" value="EFFLUX SYSTEM COMPONENT YKNX-RELATED"/>
    <property type="match status" value="1"/>
</dbReference>
<gene>
    <name evidence="3" type="ORF">HNR50_002678</name>
</gene>
<dbReference type="RefSeq" id="WP_184747253.1">
    <property type="nucleotide sequence ID" value="NZ_JACHGJ010000005.1"/>
</dbReference>
<comment type="caution">
    <text evidence="3">The sequence shown here is derived from an EMBL/GenBank/DDBJ whole genome shotgun (WGS) entry which is preliminary data.</text>
</comment>
<reference evidence="3 4" key="1">
    <citation type="submission" date="2020-08" db="EMBL/GenBank/DDBJ databases">
        <title>Genomic Encyclopedia of Type Strains, Phase IV (KMG-IV): sequencing the most valuable type-strain genomes for metagenomic binning, comparative biology and taxonomic classification.</title>
        <authorList>
            <person name="Goeker M."/>
        </authorList>
    </citation>
    <scope>NUCLEOTIDE SEQUENCE [LARGE SCALE GENOMIC DNA]</scope>
    <source>
        <strain evidence="3 4">DSM 2461</strain>
    </source>
</reference>
<dbReference type="Proteomes" id="UP000587760">
    <property type="component" value="Unassembled WGS sequence"/>
</dbReference>
<dbReference type="Gene3D" id="2.40.30.170">
    <property type="match status" value="1"/>
</dbReference>
<dbReference type="Gene3D" id="2.40.50.100">
    <property type="match status" value="2"/>
</dbReference>
<dbReference type="InterPro" id="IPR050465">
    <property type="entry name" value="UPF0194_transport"/>
</dbReference>
<accession>A0A841RAN6</accession>
<protein>
    <submittedName>
        <fullName evidence="3">RND family efflux transporter MFP subunit</fullName>
    </submittedName>
</protein>
<evidence type="ECO:0000256" key="1">
    <source>
        <dbReference type="ARBA" id="ARBA00004196"/>
    </source>
</evidence>
<keyword evidence="4" id="KW-1185">Reference proteome</keyword>
<name>A0A841RAN6_9SPIO</name>
<evidence type="ECO:0000313" key="4">
    <source>
        <dbReference type="Proteomes" id="UP000587760"/>
    </source>
</evidence>
<keyword evidence="2" id="KW-0175">Coiled coil</keyword>
<dbReference type="GO" id="GO:0030313">
    <property type="term" value="C:cell envelope"/>
    <property type="evidence" value="ECO:0007669"/>
    <property type="project" value="UniProtKB-SubCell"/>
</dbReference>
<sequence>MKKKIVYIVIIAVIVLSVVAGVVGRNRTRLKKVDVYAVGLEDFRREVSSNGEIRSRESNRLISTVSGKVKSIHHEEGEYVLAGDVVVSLDTSDMELRRENLVSTLESTRIMVRKELLSLRSAYMQASTAYEQAERDYLRSEDLRKKEFASEVELQAKRDAFHIAYDNLTSAMQQLRFREGRDPEEGSPDSRTDDQIVEESSEVKQALLNLRSHESDMEDFIFRASIDGIITALPVEEGDVVSPGMLIASVHNSGALKVAANIDEVDLSYLSVGQDVKIESDSFIGTELKGRVSYIAPIIQKIGDSRVCSIEVDILENPGDVARIGASCSIFITVENRTERPAIPVESYFIEDDGKYVFLLEQDQYDDNRFLVKKQEIETGILGIETVEVTDGLSEGDFIISSDRAGIVEGDEVERSGDNDQS</sequence>
<organism evidence="3 4">
    <name type="scientific">Spirochaeta isovalerica</name>
    <dbReference type="NCBI Taxonomy" id="150"/>
    <lineage>
        <taxon>Bacteria</taxon>
        <taxon>Pseudomonadati</taxon>
        <taxon>Spirochaetota</taxon>
        <taxon>Spirochaetia</taxon>
        <taxon>Spirochaetales</taxon>
        <taxon>Spirochaetaceae</taxon>
        <taxon>Spirochaeta</taxon>
    </lineage>
</organism>
<dbReference type="EMBL" id="JACHGJ010000005">
    <property type="protein sequence ID" value="MBB6481005.1"/>
    <property type="molecule type" value="Genomic_DNA"/>
</dbReference>
<evidence type="ECO:0000313" key="3">
    <source>
        <dbReference type="EMBL" id="MBB6481005.1"/>
    </source>
</evidence>